<keyword evidence="2" id="KW-1185">Reference proteome</keyword>
<name>A0ACB0IN42_TRIPR</name>
<evidence type="ECO:0000313" key="1">
    <source>
        <dbReference type="EMBL" id="CAJ2633390.1"/>
    </source>
</evidence>
<gene>
    <name evidence="1" type="ORF">MILVUS5_LOCUS4513</name>
</gene>
<dbReference type="Proteomes" id="UP001177021">
    <property type="component" value="Unassembled WGS sequence"/>
</dbReference>
<sequence>MPPRRSTRVLSREAVSNEASSQPREEAPRGRGLVQQIANRFGDQGQPQVEQNQVDSEHSQEVVQDEQHPVHPRVTEVSLTSFVKMDPPTFSGSDVHEDPQVFLDEVSWICKGLGCSSTRMVELAAFRLRDVARGWYETMLLARSVGSPPLEWDEYAQRFLAQFLPRSVRDSRAQKFENLVQLDQMTIMEYNIQFMRLSRYAPHLVATEQLRVQRFVDGLKSYLFRAIAGHGDMTYEQALNRALAIERGNRDRGGASRDTRKRSHSEASRSGRGGFFGESSRNDVGQGRRGQQGGRQPQTTQGSQTGSSTHRWGTTQHQLPFVTTPSACVTCGNAHIGPCRHGLAGCYRCGQIGHYARVCPTLSTQPSTNQSTERQPGGSGMQGHNNFQRGGRGSRGRGQSQVGGGQARVFALTRQDAQASNAVVTGMLSICSHDACVLFDPGATHSFVSRPFAACLGIDPSLLEVPLMVATPIGDYLLAKTIYRSCKVLIEGHSLLADLVELNMVDFDVILGMD</sequence>
<accession>A0ACB0IN42</accession>
<evidence type="ECO:0000313" key="2">
    <source>
        <dbReference type="Proteomes" id="UP001177021"/>
    </source>
</evidence>
<dbReference type="EMBL" id="CASHSV030000001">
    <property type="protein sequence ID" value="CAJ2633390.1"/>
    <property type="molecule type" value="Genomic_DNA"/>
</dbReference>
<protein>
    <submittedName>
        <fullName evidence="1">Uncharacterized protein</fullName>
    </submittedName>
</protein>
<comment type="caution">
    <text evidence="1">The sequence shown here is derived from an EMBL/GenBank/DDBJ whole genome shotgun (WGS) entry which is preliminary data.</text>
</comment>
<reference evidence="1" key="1">
    <citation type="submission" date="2023-10" db="EMBL/GenBank/DDBJ databases">
        <authorList>
            <person name="Rodriguez Cubillos JULIANA M."/>
            <person name="De Vega J."/>
        </authorList>
    </citation>
    <scope>NUCLEOTIDE SEQUENCE</scope>
</reference>
<proteinExistence type="predicted"/>
<organism evidence="1 2">
    <name type="scientific">Trifolium pratense</name>
    <name type="common">Red clover</name>
    <dbReference type="NCBI Taxonomy" id="57577"/>
    <lineage>
        <taxon>Eukaryota</taxon>
        <taxon>Viridiplantae</taxon>
        <taxon>Streptophyta</taxon>
        <taxon>Embryophyta</taxon>
        <taxon>Tracheophyta</taxon>
        <taxon>Spermatophyta</taxon>
        <taxon>Magnoliopsida</taxon>
        <taxon>eudicotyledons</taxon>
        <taxon>Gunneridae</taxon>
        <taxon>Pentapetalae</taxon>
        <taxon>rosids</taxon>
        <taxon>fabids</taxon>
        <taxon>Fabales</taxon>
        <taxon>Fabaceae</taxon>
        <taxon>Papilionoideae</taxon>
        <taxon>50 kb inversion clade</taxon>
        <taxon>NPAAA clade</taxon>
        <taxon>Hologalegina</taxon>
        <taxon>IRL clade</taxon>
        <taxon>Trifolieae</taxon>
        <taxon>Trifolium</taxon>
    </lineage>
</organism>